<evidence type="ECO:0000256" key="1">
    <source>
        <dbReference type="ARBA" id="ARBA00007806"/>
    </source>
</evidence>
<sequence length="694" mass="77845">MPQAVLTTFRTDGQALLWCGDGETLRVEPWGRNAVRVRASRNQHIADTHWGLLPLNEVRDAAQSHISLDSDGFGATVTCGELVVRLSIEQFFNAGAGGMQSRCSLVFTRPDGTELFREEPAGGSLALKARSYHPVGGGQLSAAASFVAPQDERLYGMGEYQQQFLNLKGCTFELAHRNSQASVPFVVSSAGYGFLWNNPAIGTAVFAKNRTQWTAQSTPQIDYWVTAGNTPAQIVRQYANATGYAPQMPDWGLGFWQCKLRYWNQEQVLNVAREFKRRNIPISVIIIDFFHWPHMGDFRFEDEFWPDPKAMCDELHQMGIKVMVSIWPQISLQSENYATMHANNLLVQADNGIDVGMMFVEPSQFLDATNPATREFVWQQCKQHYVDMGVDGFWLDEAEPEYGTYDFSNYRYFEGPGQQVSNVYPAAYNKLFFDGQLAQGREGDIVNLTRCAWAGSQRYGSLVWSGDVGSSFEDFRAQIVCAIQMGMAGIPWFTTDMGGFHDGDVDSPLFRELLMRWCAFSCFSPVMRNHGDRFQKRSDGSTREYIHAADGTERLASGGDNEPWSYDQQVEDVFRKFIRVRTALHPYLTELFQRAHECGDPLVRGLFYEFPEDSRCGDIADEYLFGPDLLVAPVTQAGITQRSVYLPGDERVSWTDLGSGKRYAGGSVVSVECPVDVLPVFAREGRDHGLAGLL</sequence>
<dbReference type="Pfam" id="PF01055">
    <property type="entry name" value="Glyco_hydro_31_2nd"/>
    <property type="match status" value="1"/>
</dbReference>
<dbReference type="Proteomes" id="UP001321766">
    <property type="component" value="Chromosome"/>
</dbReference>
<dbReference type="Pfam" id="PF13802">
    <property type="entry name" value="Gal_mutarotas_2"/>
    <property type="match status" value="1"/>
</dbReference>
<evidence type="ECO:0000259" key="3">
    <source>
        <dbReference type="Pfam" id="PF01055"/>
    </source>
</evidence>
<dbReference type="InterPro" id="IPR025887">
    <property type="entry name" value="Glyco_hydro_31_N_dom"/>
</dbReference>
<dbReference type="SUPFAM" id="SSF51445">
    <property type="entry name" value="(Trans)glycosidases"/>
    <property type="match status" value="1"/>
</dbReference>
<reference evidence="6 7" key="1">
    <citation type="journal article" date="2023" name="Microbiol. Spectr.">
        <title>Symbiosis of Carpenter Bees with Uncharacterized Lactic Acid Bacteria Showing NAD Auxotrophy.</title>
        <authorList>
            <person name="Kawasaki S."/>
            <person name="Ozawa K."/>
            <person name="Mori T."/>
            <person name="Yamamoto A."/>
            <person name="Ito M."/>
            <person name="Ohkuma M."/>
            <person name="Sakamoto M."/>
            <person name="Matsutani M."/>
        </authorList>
    </citation>
    <scope>NUCLEOTIDE SEQUENCE [LARGE SCALE GENOMIC DNA]</scope>
    <source>
        <strain evidence="6 7">Kim37-2</strain>
    </source>
</reference>
<dbReference type="InterPro" id="IPR000322">
    <property type="entry name" value="Glyco_hydro_31_TIM"/>
</dbReference>
<dbReference type="GO" id="GO:0016787">
    <property type="term" value="F:hydrolase activity"/>
    <property type="evidence" value="ECO:0007669"/>
    <property type="project" value="UniProtKB-KW"/>
</dbReference>
<dbReference type="InterPro" id="IPR013780">
    <property type="entry name" value="Glyco_hydro_b"/>
</dbReference>
<dbReference type="SUPFAM" id="SSF51011">
    <property type="entry name" value="Glycosyl hydrolase domain"/>
    <property type="match status" value="1"/>
</dbReference>
<dbReference type="SUPFAM" id="SSF74650">
    <property type="entry name" value="Galactose mutarotase-like"/>
    <property type="match status" value="1"/>
</dbReference>
<dbReference type="Gene3D" id="2.60.40.1760">
    <property type="entry name" value="glycosyl hydrolase (family 31)"/>
    <property type="match status" value="1"/>
</dbReference>
<feature type="domain" description="Glycosyl hydrolase family 31 C-terminal" evidence="5">
    <location>
        <begin position="599"/>
        <end position="685"/>
    </location>
</feature>
<dbReference type="InterPro" id="IPR017853">
    <property type="entry name" value="GH"/>
</dbReference>
<keyword evidence="2" id="KW-0326">Glycosidase</keyword>
<dbReference type="CDD" id="cd06591">
    <property type="entry name" value="GH31_xylosidase_XylS"/>
    <property type="match status" value="1"/>
</dbReference>
<evidence type="ECO:0000313" key="6">
    <source>
        <dbReference type="EMBL" id="BDR52338.1"/>
    </source>
</evidence>
<keyword evidence="2 6" id="KW-0378">Hydrolase</keyword>
<organism evidence="6 7">
    <name type="scientific">Bombiscardovia nodaiensis</name>
    <dbReference type="NCBI Taxonomy" id="2932181"/>
    <lineage>
        <taxon>Bacteria</taxon>
        <taxon>Bacillati</taxon>
        <taxon>Actinomycetota</taxon>
        <taxon>Actinomycetes</taxon>
        <taxon>Bifidobacteriales</taxon>
        <taxon>Bifidobacteriaceae</taxon>
        <taxon>Bombiscardovia</taxon>
    </lineage>
</organism>
<dbReference type="Gene3D" id="3.20.20.80">
    <property type="entry name" value="Glycosidases"/>
    <property type="match status" value="1"/>
</dbReference>
<proteinExistence type="inferred from homology"/>
<dbReference type="Pfam" id="PF21365">
    <property type="entry name" value="Glyco_hydro_31_3rd"/>
    <property type="match status" value="1"/>
</dbReference>
<accession>A0ABM8B6N6</accession>
<dbReference type="InterPro" id="IPR048395">
    <property type="entry name" value="Glyco_hydro_31_C"/>
</dbReference>
<name>A0ABM8B6N6_9BIFI</name>
<dbReference type="CDD" id="cd14752">
    <property type="entry name" value="GH31_N"/>
    <property type="match status" value="1"/>
</dbReference>
<dbReference type="InterPro" id="IPR051816">
    <property type="entry name" value="Glycosyl_Hydrolase_31"/>
</dbReference>
<evidence type="ECO:0000256" key="2">
    <source>
        <dbReference type="RuleBase" id="RU361185"/>
    </source>
</evidence>
<evidence type="ECO:0000313" key="7">
    <source>
        <dbReference type="Proteomes" id="UP001321766"/>
    </source>
</evidence>
<dbReference type="EMBL" id="AP026798">
    <property type="protein sequence ID" value="BDR52338.1"/>
    <property type="molecule type" value="Genomic_DNA"/>
</dbReference>
<dbReference type="PANTHER" id="PTHR43863">
    <property type="entry name" value="HYDROLASE, PUTATIVE (AFU_ORTHOLOGUE AFUA_1G03140)-RELATED"/>
    <property type="match status" value="1"/>
</dbReference>
<comment type="similarity">
    <text evidence="1 2">Belongs to the glycosyl hydrolase 31 family.</text>
</comment>
<protein>
    <submittedName>
        <fullName evidence="6">Glycosyl hydrolase</fullName>
    </submittedName>
</protein>
<dbReference type="Gene3D" id="2.60.40.1180">
    <property type="entry name" value="Golgi alpha-mannosidase II"/>
    <property type="match status" value="1"/>
</dbReference>
<evidence type="ECO:0000259" key="5">
    <source>
        <dbReference type="Pfam" id="PF21365"/>
    </source>
</evidence>
<keyword evidence="7" id="KW-1185">Reference proteome</keyword>
<feature type="domain" description="Glycoside hydrolase family 31 TIM barrel" evidence="3">
    <location>
        <begin position="246"/>
        <end position="589"/>
    </location>
</feature>
<evidence type="ECO:0000259" key="4">
    <source>
        <dbReference type="Pfam" id="PF13802"/>
    </source>
</evidence>
<dbReference type="InterPro" id="IPR011013">
    <property type="entry name" value="Gal_mutarotase_sf_dom"/>
</dbReference>
<gene>
    <name evidence="6" type="ORF">KIM372_02450</name>
</gene>
<dbReference type="PANTHER" id="PTHR43863:SF2">
    <property type="entry name" value="MALTASE-GLUCOAMYLASE"/>
    <property type="match status" value="1"/>
</dbReference>
<feature type="domain" description="Glycoside hydrolase family 31 N-terminal" evidence="4">
    <location>
        <begin position="25"/>
        <end position="200"/>
    </location>
</feature>